<comment type="caution">
    <text evidence="9">The sequence shown here is derived from an EMBL/GenBank/DDBJ whole genome shotgun (WGS) entry which is preliminary data.</text>
</comment>
<keyword evidence="4 6" id="KW-1133">Transmembrane helix</keyword>
<organism evidence="9 10">
    <name type="scientific">Prauserella flavalba</name>
    <dbReference type="NCBI Taxonomy" id="1477506"/>
    <lineage>
        <taxon>Bacteria</taxon>
        <taxon>Bacillati</taxon>
        <taxon>Actinomycetota</taxon>
        <taxon>Actinomycetes</taxon>
        <taxon>Pseudonocardiales</taxon>
        <taxon>Pseudonocardiaceae</taxon>
        <taxon>Prauserella</taxon>
    </lineage>
</organism>
<keyword evidence="5 6" id="KW-0472">Membrane</keyword>
<feature type="domain" description="SHOCT" evidence="7">
    <location>
        <begin position="107"/>
        <end position="134"/>
    </location>
</feature>
<evidence type="ECO:0008006" key="11">
    <source>
        <dbReference type="Google" id="ProtNLM"/>
    </source>
</evidence>
<keyword evidence="10" id="KW-1185">Reference proteome</keyword>
<evidence type="ECO:0000256" key="4">
    <source>
        <dbReference type="ARBA" id="ARBA00022989"/>
    </source>
</evidence>
<sequence>MLLAQDGSDYPFLDLMWTMIVFFAWVIWFWLLITILGDLFRRADISGWGKAGWTLLVVFLPFLGVLLYLVVHGKQMGERRRAEAQEAQQHFDDYVRSVATPQPRATEQIAKAKELLDRGAIDDTEYEALKRKALAT</sequence>
<proteinExistence type="predicted"/>
<dbReference type="GO" id="GO:0005886">
    <property type="term" value="C:plasma membrane"/>
    <property type="evidence" value="ECO:0007669"/>
    <property type="project" value="UniProtKB-SubCell"/>
</dbReference>
<evidence type="ECO:0000313" key="9">
    <source>
        <dbReference type="EMBL" id="PXY24070.1"/>
    </source>
</evidence>
<dbReference type="Pfam" id="PF13396">
    <property type="entry name" value="PLDc_N"/>
    <property type="match status" value="1"/>
</dbReference>
<evidence type="ECO:0000256" key="3">
    <source>
        <dbReference type="ARBA" id="ARBA00022692"/>
    </source>
</evidence>
<evidence type="ECO:0000256" key="5">
    <source>
        <dbReference type="ARBA" id="ARBA00023136"/>
    </source>
</evidence>
<evidence type="ECO:0000313" key="10">
    <source>
        <dbReference type="Proteomes" id="UP000247892"/>
    </source>
</evidence>
<accession>A0A318LDB9</accession>
<gene>
    <name evidence="9" type="ORF">BA062_27855</name>
</gene>
<dbReference type="InterPro" id="IPR027379">
    <property type="entry name" value="CLS_N"/>
</dbReference>
<evidence type="ECO:0000259" key="8">
    <source>
        <dbReference type="Pfam" id="PF13396"/>
    </source>
</evidence>
<dbReference type="OrthoDB" id="7596142at2"/>
<keyword evidence="2" id="KW-1003">Cell membrane</keyword>
<name>A0A318LDB9_9PSEU</name>
<keyword evidence="3 6" id="KW-0812">Transmembrane</keyword>
<dbReference type="InterPro" id="IPR018649">
    <property type="entry name" value="SHOCT"/>
</dbReference>
<feature type="transmembrane region" description="Helical" evidence="6">
    <location>
        <begin position="12"/>
        <end position="31"/>
    </location>
</feature>
<evidence type="ECO:0000256" key="2">
    <source>
        <dbReference type="ARBA" id="ARBA00022475"/>
    </source>
</evidence>
<comment type="subcellular location">
    <subcellularLocation>
        <location evidence="1">Cell membrane</location>
        <topology evidence="1">Multi-pass membrane protein</topology>
    </subcellularLocation>
</comment>
<evidence type="ECO:0000256" key="6">
    <source>
        <dbReference type="SAM" id="Phobius"/>
    </source>
</evidence>
<evidence type="ECO:0000259" key="7">
    <source>
        <dbReference type="Pfam" id="PF09851"/>
    </source>
</evidence>
<dbReference type="RefSeq" id="WP_110341958.1">
    <property type="nucleotide sequence ID" value="NZ_JBHVKT010000057.1"/>
</dbReference>
<dbReference type="AlphaFoldDB" id="A0A318LDB9"/>
<feature type="transmembrane region" description="Helical" evidence="6">
    <location>
        <begin position="51"/>
        <end position="71"/>
    </location>
</feature>
<dbReference type="EMBL" id="MASU01000013">
    <property type="protein sequence ID" value="PXY24070.1"/>
    <property type="molecule type" value="Genomic_DNA"/>
</dbReference>
<evidence type="ECO:0000256" key="1">
    <source>
        <dbReference type="ARBA" id="ARBA00004651"/>
    </source>
</evidence>
<protein>
    <recommendedName>
        <fullName evidence="11">Phospholipase D-like protein</fullName>
    </recommendedName>
</protein>
<dbReference type="Pfam" id="PF09851">
    <property type="entry name" value="SHOCT"/>
    <property type="match status" value="1"/>
</dbReference>
<feature type="domain" description="Cardiolipin synthase N-terminal" evidence="8">
    <location>
        <begin position="26"/>
        <end position="71"/>
    </location>
</feature>
<dbReference type="Proteomes" id="UP000247892">
    <property type="component" value="Unassembled WGS sequence"/>
</dbReference>
<reference evidence="9 10" key="1">
    <citation type="submission" date="2016-07" db="EMBL/GenBank/DDBJ databases">
        <title>Draft genome sequence of Prauserella sp. YIM 121212, isolated from alkaline soil.</title>
        <authorList>
            <person name="Ruckert C."/>
            <person name="Albersmeier A."/>
            <person name="Jiang C.-L."/>
            <person name="Jiang Y."/>
            <person name="Kalinowski J."/>
            <person name="Schneider O."/>
            <person name="Winkler A."/>
            <person name="Zotchev S.B."/>
        </authorList>
    </citation>
    <scope>NUCLEOTIDE SEQUENCE [LARGE SCALE GENOMIC DNA]</scope>
    <source>
        <strain evidence="9 10">YIM 121212</strain>
    </source>
</reference>